<reference evidence="2 3" key="1">
    <citation type="submission" date="2020-08" db="EMBL/GenBank/DDBJ databases">
        <title>A Genomic Blueprint of the Chicken Gut Microbiome.</title>
        <authorList>
            <person name="Gilroy R."/>
            <person name="Ravi A."/>
            <person name="Getino M."/>
            <person name="Pursley I."/>
            <person name="Horton D.L."/>
            <person name="Alikhan N.-F."/>
            <person name="Baker D."/>
            <person name="Gharbi K."/>
            <person name="Hall N."/>
            <person name="Watson M."/>
            <person name="Adriaenssens E.M."/>
            <person name="Foster-Nyarko E."/>
            <person name="Jarju S."/>
            <person name="Secka A."/>
            <person name="Antonio M."/>
            <person name="Oren A."/>
            <person name="Chaudhuri R."/>
            <person name="La Ragione R.M."/>
            <person name="Hildebrand F."/>
            <person name="Pallen M.J."/>
        </authorList>
    </citation>
    <scope>NUCLEOTIDE SEQUENCE [LARGE SCALE GENOMIC DNA]</scope>
    <source>
        <strain evidence="2 3">Sa2BUA9</strain>
    </source>
</reference>
<keyword evidence="1" id="KW-0472">Membrane</keyword>
<evidence type="ECO:0000313" key="3">
    <source>
        <dbReference type="Proteomes" id="UP000640786"/>
    </source>
</evidence>
<proteinExistence type="predicted"/>
<dbReference type="RefSeq" id="WP_144539331.1">
    <property type="nucleotide sequence ID" value="NZ_JACSQO010000008.1"/>
</dbReference>
<name>A0ABR8RC81_9BACI</name>
<evidence type="ECO:0000256" key="1">
    <source>
        <dbReference type="SAM" id="Phobius"/>
    </source>
</evidence>
<dbReference type="Proteomes" id="UP000640786">
    <property type="component" value="Unassembled WGS sequence"/>
</dbReference>
<protein>
    <recommendedName>
        <fullName evidence="4">DUF2178 domain-containing protein</fullName>
    </recommendedName>
</protein>
<feature type="transmembrane region" description="Helical" evidence="1">
    <location>
        <begin position="7"/>
        <end position="27"/>
    </location>
</feature>
<evidence type="ECO:0000313" key="2">
    <source>
        <dbReference type="EMBL" id="MBD7945355.1"/>
    </source>
</evidence>
<gene>
    <name evidence="2" type="ORF">H9650_14605</name>
</gene>
<organism evidence="2 3">
    <name type="scientific">Psychrobacillus faecigallinarum</name>
    <dbReference type="NCBI Taxonomy" id="2762235"/>
    <lineage>
        <taxon>Bacteria</taxon>
        <taxon>Bacillati</taxon>
        <taxon>Bacillota</taxon>
        <taxon>Bacilli</taxon>
        <taxon>Bacillales</taxon>
        <taxon>Bacillaceae</taxon>
        <taxon>Psychrobacillus</taxon>
    </lineage>
</organism>
<accession>A0ABR8RC81</accession>
<feature type="transmembrane region" description="Helical" evidence="1">
    <location>
        <begin position="81"/>
        <end position="106"/>
    </location>
</feature>
<keyword evidence="1" id="KW-1133">Transmembrane helix</keyword>
<dbReference type="EMBL" id="JACSQO010000008">
    <property type="protein sequence ID" value="MBD7945355.1"/>
    <property type="molecule type" value="Genomic_DNA"/>
</dbReference>
<keyword evidence="3" id="KW-1185">Reference proteome</keyword>
<keyword evidence="1" id="KW-0812">Transmembrane</keyword>
<sequence>MTKSYRILLYGIISGCIIVGAFLGVYIAGKEEGIFDWGLFLPMVVGSLGGFIGFFLFAWLRQKKNGKIPDMDERTAVMMKNYFSTVLYFVLFGSGVILLILFAIGVETIETGMLIVYMMILFMLIGIGAFITKRI</sequence>
<feature type="transmembrane region" description="Helical" evidence="1">
    <location>
        <begin position="39"/>
        <end position="60"/>
    </location>
</feature>
<feature type="transmembrane region" description="Helical" evidence="1">
    <location>
        <begin position="112"/>
        <end position="131"/>
    </location>
</feature>
<comment type="caution">
    <text evidence="2">The sequence shown here is derived from an EMBL/GenBank/DDBJ whole genome shotgun (WGS) entry which is preliminary data.</text>
</comment>
<evidence type="ECO:0008006" key="4">
    <source>
        <dbReference type="Google" id="ProtNLM"/>
    </source>
</evidence>